<dbReference type="Proteomes" id="UP000199495">
    <property type="component" value="Unassembled WGS sequence"/>
</dbReference>
<evidence type="ECO:0000256" key="1">
    <source>
        <dbReference type="SAM" id="Phobius"/>
    </source>
</evidence>
<keyword evidence="4" id="KW-1185">Reference proteome</keyword>
<accession>A0A1G7WV38</accession>
<keyword evidence="1" id="KW-1133">Transmembrane helix</keyword>
<dbReference type="RefSeq" id="WP_090596995.1">
    <property type="nucleotide sequence ID" value="NZ_FNCS01000007.1"/>
</dbReference>
<protein>
    <recommendedName>
        <fullName evidence="2">Peptidase S9 prolyl oligopeptidase catalytic domain-containing protein</fullName>
    </recommendedName>
</protein>
<feature type="transmembrane region" description="Helical" evidence="1">
    <location>
        <begin position="5"/>
        <end position="26"/>
    </location>
</feature>
<dbReference type="AlphaFoldDB" id="A0A1G7WV38"/>
<dbReference type="STRING" id="440168.SAMN04487974_107134"/>
<evidence type="ECO:0000313" key="4">
    <source>
        <dbReference type="Proteomes" id="UP000199495"/>
    </source>
</evidence>
<dbReference type="InterPro" id="IPR029058">
    <property type="entry name" value="AB_hydrolase_fold"/>
</dbReference>
<sequence length="268" mass="29447">MLKRIVIGVVALVVIVYGGLLAYLYANQRAFFFNPTGEVFDPELIGLDAEIVTIPTTENETITGWYAPPDDGMDTILYLKGNSGSFSSEHARFTAFVDAGYGFLAVDYRGFPLSPGTITQDNILADAIAAFDWLAERQDSIAIWGRSLGASPAVWVASQRDAEALLLETPFYSAVSVAAERYPYAPVAWLMLDQFRSNDWIAAVDEPVFVAHGTADRTVSVGNGERLYAEVPNPYDIWIEEGADHGDLWARGIWERAQAFFTDTQQGG</sequence>
<proteinExistence type="predicted"/>
<feature type="domain" description="Peptidase S9 prolyl oligopeptidase catalytic" evidence="2">
    <location>
        <begin position="94"/>
        <end position="246"/>
    </location>
</feature>
<dbReference type="OrthoDB" id="9798884at2"/>
<dbReference type="PANTHER" id="PTHR12277">
    <property type="entry name" value="ALPHA/BETA HYDROLASE DOMAIN-CONTAINING PROTEIN"/>
    <property type="match status" value="1"/>
</dbReference>
<keyword evidence="1" id="KW-0812">Transmembrane</keyword>
<dbReference type="SUPFAM" id="SSF53474">
    <property type="entry name" value="alpha/beta-Hydrolases"/>
    <property type="match status" value="1"/>
</dbReference>
<gene>
    <name evidence="3" type="ORF">SAMN04487974_107134</name>
</gene>
<dbReference type="Gene3D" id="3.40.50.1820">
    <property type="entry name" value="alpha/beta hydrolase"/>
    <property type="match status" value="1"/>
</dbReference>
<dbReference type="Pfam" id="PF00326">
    <property type="entry name" value="Peptidase_S9"/>
    <property type="match status" value="1"/>
</dbReference>
<dbReference type="GO" id="GO:0006508">
    <property type="term" value="P:proteolysis"/>
    <property type="evidence" value="ECO:0007669"/>
    <property type="project" value="InterPro"/>
</dbReference>
<organism evidence="3 4">
    <name type="scientific">Pelagibacterium luteolum</name>
    <dbReference type="NCBI Taxonomy" id="440168"/>
    <lineage>
        <taxon>Bacteria</taxon>
        <taxon>Pseudomonadati</taxon>
        <taxon>Pseudomonadota</taxon>
        <taxon>Alphaproteobacteria</taxon>
        <taxon>Hyphomicrobiales</taxon>
        <taxon>Devosiaceae</taxon>
        <taxon>Pelagibacterium</taxon>
    </lineage>
</organism>
<dbReference type="GO" id="GO:0008236">
    <property type="term" value="F:serine-type peptidase activity"/>
    <property type="evidence" value="ECO:0007669"/>
    <property type="project" value="InterPro"/>
</dbReference>
<evidence type="ECO:0000313" key="3">
    <source>
        <dbReference type="EMBL" id="SDG75746.1"/>
    </source>
</evidence>
<reference evidence="3 4" key="1">
    <citation type="submission" date="2016-10" db="EMBL/GenBank/DDBJ databases">
        <authorList>
            <person name="de Groot N.N."/>
        </authorList>
    </citation>
    <scope>NUCLEOTIDE SEQUENCE [LARGE SCALE GENOMIC DNA]</scope>
    <source>
        <strain evidence="3 4">CGMCC 1.10267</strain>
    </source>
</reference>
<keyword evidence="1" id="KW-0472">Membrane</keyword>
<dbReference type="PANTHER" id="PTHR12277:SF81">
    <property type="entry name" value="PROTEIN ABHD13"/>
    <property type="match status" value="1"/>
</dbReference>
<evidence type="ECO:0000259" key="2">
    <source>
        <dbReference type="Pfam" id="PF00326"/>
    </source>
</evidence>
<dbReference type="EMBL" id="FNCS01000007">
    <property type="protein sequence ID" value="SDG75746.1"/>
    <property type="molecule type" value="Genomic_DNA"/>
</dbReference>
<name>A0A1G7WV38_9HYPH</name>
<dbReference type="InterPro" id="IPR001375">
    <property type="entry name" value="Peptidase_S9_cat"/>
</dbReference>